<keyword evidence="3 7" id="KW-0547">Nucleotide-binding</keyword>
<accession>A0A6A6NKD4</accession>
<dbReference type="GO" id="GO:0005524">
    <property type="term" value="F:ATP binding"/>
    <property type="evidence" value="ECO:0007669"/>
    <property type="project" value="UniProtKB-UniRule"/>
</dbReference>
<evidence type="ECO:0000256" key="2">
    <source>
        <dbReference type="ARBA" id="ARBA00022701"/>
    </source>
</evidence>
<dbReference type="InterPro" id="IPR021881">
    <property type="entry name" value="NACK_C"/>
</dbReference>
<keyword evidence="2 8" id="KW-0493">Microtubule</keyword>
<dbReference type="PRINTS" id="PR00380">
    <property type="entry name" value="KINESINHEAVY"/>
</dbReference>
<dbReference type="InterPro" id="IPR019821">
    <property type="entry name" value="Kinesin_motor_CS"/>
</dbReference>
<feature type="region of interest" description="Disordered" evidence="10">
    <location>
        <begin position="447"/>
        <end position="466"/>
    </location>
</feature>
<dbReference type="PANTHER" id="PTHR47968">
    <property type="entry name" value="CENTROMERE PROTEIN E"/>
    <property type="match status" value="1"/>
</dbReference>
<dbReference type="PROSITE" id="PS00411">
    <property type="entry name" value="KINESIN_MOTOR_1"/>
    <property type="match status" value="1"/>
</dbReference>
<dbReference type="EMBL" id="JAAGAX010000001">
    <property type="protein sequence ID" value="KAF2325687.1"/>
    <property type="molecule type" value="Genomic_DNA"/>
</dbReference>
<evidence type="ECO:0000256" key="4">
    <source>
        <dbReference type="ARBA" id="ARBA00022840"/>
    </source>
</evidence>
<proteinExistence type="inferred from homology"/>
<keyword evidence="4 7" id="KW-0067">ATP-binding</keyword>
<keyword evidence="5 9" id="KW-0175">Coiled coil</keyword>
<evidence type="ECO:0000313" key="13">
    <source>
        <dbReference type="Proteomes" id="UP000467840"/>
    </source>
</evidence>
<feature type="binding site" evidence="7">
    <location>
        <begin position="147"/>
        <end position="154"/>
    </location>
    <ligand>
        <name>ATP</name>
        <dbReference type="ChEBI" id="CHEBI:30616"/>
    </ligand>
</feature>
<name>A0A6A6NKD4_HEVBR</name>
<dbReference type="InterPro" id="IPR036961">
    <property type="entry name" value="Kinesin_motor_dom_sf"/>
</dbReference>
<dbReference type="Pfam" id="PF00225">
    <property type="entry name" value="Kinesin"/>
    <property type="match status" value="1"/>
</dbReference>
<keyword evidence="13" id="KW-1185">Reference proteome</keyword>
<dbReference type="InterPro" id="IPR001752">
    <property type="entry name" value="Kinesin_motor_dom"/>
</dbReference>
<dbReference type="GO" id="GO:0003777">
    <property type="term" value="F:microtubule motor activity"/>
    <property type="evidence" value="ECO:0007669"/>
    <property type="project" value="InterPro"/>
</dbReference>
<dbReference type="GO" id="GO:0005874">
    <property type="term" value="C:microtubule"/>
    <property type="evidence" value="ECO:0007669"/>
    <property type="project" value="UniProtKB-KW"/>
</dbReference>
<organism evidence="12 13">
    <name type="scientific">Hevea brasiliensis</name>
    <name type="common">Para rubber tree</name>
    <name type="synonym">Siphonia brasiliensis</name>
    <dbReference type="NCBI Taxonomy" id="3981"/>
    <lineage>
        <taxon>Eukaryota</taxon>
        <taxon>Viridiplantae</taxon>
        <taxon>Streptophyta</taxon>
        <taxon>Embryophyta</taxon>
        <taxon>Tracheophyta</taxon>
        <taxon>Spermatophyta</taxon>
        <taxon>Magnoliopsida</taxon>
        <taxon>eudicotyledons</taxon>
        <taxon>Gunneridae</taxon>
        <taxon>Pentapetalae</taxon>
        <taxon>rosids</taxon>
        <taxon>fabids</taxon>
        <taxon>Malpighiales</taxon>
        <taxon>Euphorbiaceae</taxon>
        <taxon>Crotonoideae</taxon>
        <taxon>Micrandreae</taxon>
        <taxon>Hevea</taxon>
    </lineage>
</organism>
<dbReference type="Gene3D" id="3.40.850.10">
    <property type="entry name" value="Kinesin motor domain"/>
    <property type="match status" value="1"/>
</dbReference>
<evidence type="ECO:0000256" key="6">
    <source>
        <dbReference type="ARBA" id="ARBA00023175"/>
    </source>
</evidence>
<dbReference type="SUPFAM" id="SSF52540">
    <property type="entry name" value="P-loop containing nucleoside triphosphate hydrolases"/>
    <property type="match status" value="1"/>
</dbReference>
<sequence length="935" mass="106252">MAFLSSCWGTGACEKFRNVNMQINFLLLSCSLAEIEPQEHPSNIDRTPASTPGGPKAKEEKIVVTVRLRPLNKKEQLAKDQVAWECLDDNTIVFKPPTQERTAQQTPFTFDKVFGPTGLTETVYEEGVKNVALSALMGINATIFAYGQTSSGKTYTMRGITEKAVNDIYKHIVNTPERDFTIKISGLEIYNENVRDLLNSESGRNLKLLDDPEKGTVVEKLVEETASNDQHLRHLISICEAQRQVGETALNDTSSRSHQIIRLTIESTLRENSDCVRSFVASLNFVDLAGSERASQTHADGARLREGCHINLSLMTLTTVIRKLSVGKRSGHIPYRDSKLTRMLQHSLGGNARTAIICTLSPALSHVEQSRNTLFFATRAKEVTNNAHVNMVVSDKQLVKHLQKEVARLEAELRTPDPSNEKDFKIQQMEMEIEELRRQRDLAQSQVDELRKKIQEDQQASSTLESPRPSVKKCLFYSDALLPKLDGKDLSGCDRTRKTILRQSMRQSSTAPFALMHEIRKLEHLQEQLGEEASRALEVLQKEVACHRLGNQDAAETIAKLQAEIREMRSIQPVPKEVEIGSVVAPNKSVSANLKEEITRLHSQGSTIADLEEQLENVQKSIDKLVMSLPSNNPQSNCEATSKAKNQPRRKRYFLWHQPESEKGTPTKSEEGGDVSSKEGTSGYRRSGSVNMKKMQKMFQNAAEENVRSIRAYVTELKERVAKLQYQKQLLVCQVLELEANEAAGYNLEDEENINETETQVSWQVTFKEQRQLIIELWDVCYVSIIHRTQFYLLFKGDPADQIYMEVELRRLTWLQQHLTEIGNASPARVGDEPTISLSSSIRALKREREFLAKRLTSRLTVEERDALYMKWDVPLEGKQRKLQFVNKLWTNPHDARHVQESAEIVAKVWVLEVLAKARLLLLDLVTTLFRWWRR</sequence>
<comment type="similarity">
    <text evidence="1">Belongs to the TRAFAC class myosin-kinesin ATPase superfamily. Kinesin family. KIN-7 subfamily.</text>
</comment>
<evidence type="ECO:0000256" key="10">
    <source>
        <dbReference type="SAM" id="MobiDB-lite"/>
    </source>
</evidence>
<comment type="caution">
    <text evidence="12">The sequence shown here is derived from an EMBL/GenBank/DDBJ whole genome shotgun (WGS) entry which is preliminary data.</text>
</comment>
<dbReference type="SMART" id="SM00129">
    <property type="entry name" value="KISc"/>
    <property type="match status" value="1"/>
</dbReference>
<dbReference type="InterPro" id="IPR027640">
    <property type="entry name" value="Kinesin-like_fam"/>
</dbReference>
<gene>
    <name evidence="12" type="ORF">GH714_033258</name>
</gene>
<reference evidence="12 13" key="1">
    <citation type="journal article" date="2020" name="Mol. Plant">
        <title>The Chromosome-Based Rubber Tree Genome Provides New Insights into Spurge Genome Evolution and Rubber Biosynthesis.</title>
        <authorList>
            <person name="Liu J."/>
            <person name="Shi C."/>
            <person name="Shi C.C."/>
            <person name="Li W."/>
            <person name="Zhang Q.J."/>
            <person name="Zhang Y."/>
            <person name="Li K."/>
            <person name="Lu H.F."/>
            <person name="Shi C."/>
            <person name="Zhu S.T."/>
            <person name="Xiao Z.Y."/>
            <person name="Nan H."/>
            <person name="Yue Y."/>
            <person name="Zhu X.G."/>
            <person name="Wu Y."/>
            <person name="Hong X.N."/>
            <person name="Fan G.Y."/>
            <person name="Tong Y."/>
            <person name="Zhang D."/>
            <person name="Mao C.L."/>
            <person name="Liu Y.L."/>
            <person name="Hao S.J."/>
            <person name="Liu W.Q."/>
            <person name="Lv M.Q."/>
            <person name="Zhang H.B."/>
            <person name="Liu Y."/>
            <person name="Hu-Tang G.R."/>
            <person name="Wang J.P."/>
            <person name="Wang J.H."/>
            <person name="Sun Y.H."/>
            <person name="Ni S.B."/>
            <person name="Chen W.B."/>
            <person name="Zhang X.C."/>
            <person name="Jiao Y.N."/>
            <person name="Eichler E.E."/>
            <person name="Li G.H."/>
            <person name="Liu X."/>
            <person name="Gao L.Z."/>
        </authorList>
    </citation>
    <scope>NUCLEOTIDE SEQUENCE [LARGE SCALE GENOMIC DNA]</scope>
    <source>
        <strain evidence="13">cv. GT1</strain>
        <tissue evidence="12">Leaf</tissue>
    </source>
</reference>
<feature type="domain" description="Kinesin motor" evidence="11">
    <location>
        <begin position="61"/>
        <end position="383"/>
    </location>
</feature>
<dbReference type="InterPro" id="IPR027417">
    <property type="entry name" value="P-loop_NTPase"/>
</dbReference>
<dbReference type="PROSITE" id="PS50067">
    <property type="entry name" value="KINESIN_MOTOR_2"/>
    <property type="match status" value="1"/>
</dbReference>
<dbReference type="GO" id="GO:0008017">
    <property type="term" value="F:microtubule binding"/>
    <property type="evidence" value="ECO:0007669"/>
    <property type="project" value="InterPro"/>
</dbReference>
<dbReference type="CDD" id="cd01374">
    <property type="entry name" value="KISc_CENP_E"/>
    <property type="match status" value="1"/>
</dbReference>
<evidence type="ECO:0000256" key="1">
    <source>
        <dbReference type="ARBA" id="ARBA00007310"/>
    </source>
</evidence>
<feature type="compositionally biased region" description="Polar residues" evidence="10">
    <location>
        <begin position="630"/>
        <end position="645"/>
    </location>
</feature>
<dbReference type="Pfam" id="PF11995">
    <property type="entry name" value="DUF3490"/>
    <property type="match status" value="1"/>
</dbReference>
<evidence type="ECO:0000256" key="5">
    <source>
        <dbReference type="ARBA" id="ARBA00023054"/>
    </source>
</evidence>
<evidence type="ECO:0000256" key="3">
    <source>
        <dbReference type="ARBA" id="ARBA00022741"/>
    </source>
</evidence>
<dbReference type="AlphaFoldDB" id="A0A6A6NKD4"/>
<feature type="region of interest" description="Disordered" evidence="10">
    <location>
        <begin position="630"/>
        <end position="687"/>
    </location>
</feature>
<dbReference type="PANTHER" id="PTHR47968:SF23">
    <property type="entry name" value="KINESIN-LIKE PROTEIN KIN-7A"/>
    <property type="match status" value="1"/>
</dbReference>
<dbReference type="Proteomes" id="UP000467840">
    <property type="component" value="Chromosome 5"/>
</dbReference>
<evidence type="ECO:0000256" key="8">
    <source>
        <dbReference type="RuleBase" id="RU000394"/>
    </source>
</evidence>
<evidence type="ECO:0000313" key="12">
    <source>
        <dbReference type="EMBL" id="KAF2325687.1"/>
    </source>
</evidence>
<feature type="compositionally biased region" description="Basic and acidic residues" evidence="10">
    <location>
        <begin position="659"/>
        <end position="671"/>
    </location>
</feature>
<dbReference type="FunFam" id="3.40.850.10:FF:000016">
    <property type="entry name" value="Kinesin-like protein"/>
    <property type="match status" value="1"/>
</dbReference>
<feature type="coiled-coil region" evidence="9">
    <location>
        <begin position="601"/>
        <end position="628"/>
    </location>
</feature>
<evidence type="ECO:0000256" key="9">
    <source>
        <dbReference type="SAM" id="Coils"/>
    </source>
</evidence>
<evidence type="ECO:0000259" key="11">
    <source>
        <dbReference type="PROSITE" id="PS50067"/>
    </source>
</evidence>
<dbReference type="GO" id="GO:0007018">
    <property type="term" value="P:microtubule-based movement"/>
    <property type="evidence" value="ECO:0007669"/>
    <property type="project" value="InterPro"/>
</dbReference>
<protein>
    <recommendedName>
        <fullName evidence="8">Kinesin-like protein</fullName>
    </recommendedName>
</protein>
<evidence type="ECO:0000256" key="7">
    <source>
        <dbReference type="PROSITE-ProRule" id="PRU00283"/>
    </source>
</evidence>
<keyword evidence="6 7" id="KW-0505">Motor protein</keyword>